<reference evidence="2 3" key="1">
    <citation type="submission" date="2017-09" db="EMBL/GenBank/DDBJ databases">
        <title>Depth-based differentiation of microbial function through sediment-hosted aquifers and enrichment of novel symbionts in the deep terrestrial subsurface.</title>
        <authorList>
            <person name="Probst A.J."/>
            <person name="Ladd B."/>
            <person name="Jarett J.K."/>
            <person name="Geller-Mcgrath D.E."/>
            <person name="Sieber C.M."/>
            <person name="Emerson J.B."/>
            <person name="Anantharaman K."/>
            <person name="Thomas B.C."/>
            <person name="Malmstrom R."/>
            <person name="Stieglmeier M."/>
            <person name="Klingl A."/>
            <person name="Woyke T."/>
            <person name="Ryan C.M."/>
            <person name="Banfield J.F."/>
        </authorList>
    </citation>
    <scope>NUCLEOTIDE SEQUENCE [LARGE SCALE GENOMIC DNA]</scope>
    <source>
        <strain evidence="2">CG17_big_fil_post_rev_8_21_14_2_50_48_46</strain>
    </source>
</reference>
<gene>
    <name evidence="2" type="ORF">COW36_24435</name>
</gene>
<feature type="signal peptide" evidence="1">
    <location>
        <begin position="1"/>
        <end position="23"/>
    </location>
</feature>
<name>A0A2M7FX32_9BACT</name>
<comment type="caution">
    <text evidence="2">The sequence shown here is derived from an EMBL/GenBank/DDBJ whole genome shotgun (WGS) entry which is preliminary data.</text>
</comment>
<evidence type="ECO:0000256" key="1">
    <source>
        <dbReference type="SAM" id="SignalP"/>
    </source>
</evidence>
<evidence type="ECO:0000313" key="2">
    <source>
        <dbReference type="EMBL" id="PIW13818.1"/>
    </source>
</evidence>
<dbReference type="EMBL" id="PFFQ01000066">
    <property type="protein sequence ID" value="PIW13818.1"/>
    <property type="molecule type" value="Genomic_DNA"/>
</dbReference>
<protein>
    <submittedName>
        <fullName evidence="2">Uncharacterized protein</fullName>
    </submittedName>
</protein>
<sequence>MKQALLATLLIVSGLNLSLGAFAQTRDIRNLQNRLDKALDKPREKIKALAEAKICGGDRKPVCYAEELVVSKPWVLVRVTRPEAQALYFVLMHQSQDGTWRVASTGDYEKLTPQALNQAHTHLSVNHARKMIEALKSR</sequence>
<dbReference type="AlphaFoldDB" id="A0A2M7FX32"/>
<proteinExistence type="predicted"/>
<keyword evidence="1" id="KW-0732">Signal</keyword>
<accession>A0A2M7FX32</accession>
<organism evidence="2 3">
    <name type="scientific">bacterium (Candidatus Blackallbacteria) CG17_big_fil_post_rev_8_21_14_2_50_48_46</name>
    <dbReference type="NCBI Taxonomy" id="2014261"/>
    <lineage>
        <taxon>Bacteria</taxon>
        <taxon>Candidatus Blackallbacteria</taxon>
    </lineage>
</organism>
<evidence type="ECO:0000313" key="3">
    <source>
        <dbReference type="Proteomes" id="UP000231019"/>
    </source>
</evidence>
<dbReference type="Proteomes" id="UP000231019">
    <property type="component" value="Unassembled WGS sequence"/>
</dbReference>
<feature type="chain" id="PRO_5014792361" evidence="1">
    <location>
        <begin position="24"/>
        <end position="138"/>
    </location>
</feature>